<accession>A0ABC8TXM1</accession>
<reference evidence="1 2" key="1">
    <citation type="submission" date="2024-02" db="EMBL/GenBank/DDBJ databases">
        <authorList>
            <person name="Vignale AGUSTIN F."/>
            <person name="Sosa J E."/>
            <person name="Modenutti C."/>
        </authorList>
    </citation>
    <scope>NUCLEOTIDE SEQUENCE [LARGE SCALE GENOMIC DNA]</scope>
</reference>
<evidence type="ECO:0000313" key="1">
    <source>
        <dbReference type="EMBL" id="CAK9174216.1"/>
    </source>
</evidence>
<keyword evidence="2" id="KW-1185">Reference proteome</keyword>
<dbReference type="Proteomes" id="UP001642360">
    <property type="component" value="Unassembled WGS sequence"/>
</dbReference>
<evidence type="ECO:0000313" key="2">
    <source>
        <dbReference type="Proteomes" id="UP001642360"/>
    </source>
</evidence>
<sequence>MPLYDVRSLFYVIEDMNQILRISRRHTIDPIPTKFCVRDTNRQEEEAYVQNSTDTTISTFGGSFPMPIVSVNVEAEKVEVILVTQLTDGSRFETGWLVLI</sequence>
<name>A0ABC8TXM1_9AQUA</name>
<proteinExistence type="predicted"/>
<protein>
    <submittedName>
        <fullName evidence="1">Uncharacterized protein</fullName>
    </submittedName>
</protein>
<dbReference type="AlphaFoldDB" id="A0ABC8TXM1"/>
<organism evidence="1 2">
    <name type="scientific">Ilex paraguariensis</name>
    <name type="common">yerba mate</name>
    <dbReference type="NCBI Taxonomy" id="185542"/>
    <lineage>
        <taxon>Eukaryota</taxon>
        <taxon>Viridiplantae</taxon>
        <taxon>Streptophyta</taxon>
        <taxon>Embryophyta</taxon>
        <taxon>Tracheophyta</taxon>
        <taxon>Spermatophyta</taxon>
        <taxon>Magnoliopsida</taxon>
        <taxon>eudicotyledons</taxon>
        <taxon>Gunneridae</taxon>
        <taxon>Pentapetalae</taxon>
        <taxon>asterids</taxon>
        <taxon>campanulids</taxon>
        <taxon>Aquifoliales</taxon>
        <taxon>Aquifoliaceae</taxon>
        <taxon>Ilex</taxon>
    </lineage>
</organism>
<gene>
    <name evidence="1" type="ORF">ILEXP_LOCUS43947</name>
</gene>
<comment type="caution">
    <text evidence="1">The sequence shown here is derived from an EMBL/GenBank/DDBJ whole genome shotgun (WGS) entry which is preliminary data.</text>
</comment>
<dbReference type="EMBL" id="CAUOFW020006303">
    <property type="protein sequence ID" value="CAK9174216.1"/>
    <property type="molecule type" value="Genomic_DNA"/>
</dbReference>